<dbReference type="GO" id="GO:0005345">
    <property type="term" value="F:purine nucleobase transmembrane transporter activity"/>
    <property type="evidence" value="ECO:0007669"/>
    <property type="project" value="TreeGrafter"/>
</dbReference>
<evidence type="ECO:0000256" key="7">
    <source>
        <dbReference type="ARBA" id="ARBA00023136"/>
    </source>
</evidence>
<feature type="transmembrane region" description="Helical" evidence="9">
    <location>
        <begin position="191"/>
        <end position="207"/>
    </location>
</feature>
<dbReference type="KEGG" id="ffa:FFWV33_13180"/>
<comment type="subcellular location">
    <subcellularLocation>
        <location evidence="1 8">Cell membrane</location>
        <topology evidence="1 8">Multi-pass membrane protein</topology>
    </subcellularLocation>
</comment>
<dbReference type="EMBL" id="CP020918">
    <property type="protein sequence ID" value="AWG22408.1"/>
    <property type="molecule type" value="Genomic_DNA"/>
</dbReference>
<reference evidence="10 11" key="1">
    <citation type="submission" date="2017-04" db="EMBL/GenBank/DDBJ databases">
        <title>Compelte genome sequence of WV33.</title>
        <authorList>
            <person name="Lee P.C."/>
        </authorList>
    </citation>
    <scope>NUCLEOTIDE SEQUENCE [LARGE SCALE GENOMIC DNA]</scope>
    <source>
        <strain evidence="10 11">WV33</strain>
    </source>
</reference>
<dbReference type="InterPro" id="IPR045018">
    <property type="entry name" value="Azg-like"/>
</dbReference>
<keyword evidence="11" id="KW-1185">Reference proteome</keyword>
<dbReference type="OrthoDB" id="9808458at2"/>
<gene>
    <name evidence="10" type="ORF">FFWV33_13180</name>
</gene>
<dbReference type="RefSeq" id="WP_108741335.1">
    <property type="nucleotide sequence ID" value="NZ_CP020918.1"/>
</dbReference>
<feature type="transmembrane region" description="Helical" evidence="9">
    <location>
        <begin position="131"/>
        <end position="148"/>
    </location>
</feature>
<evidence type="ECO:0000256" key="2">
    <source>
        <dbReference type="ARBA" id="ARBA00005697"/>
    </source>
</evidence>
<feature type="transmembrane region" description="Helical" evidence="9">
    <location>
        <begin position="412"/>
        <end position="429"/>
    </location>
</feature>
<feature type="transmembrane region" description="Helical" evidence="9">
    <location>
        <begin position="341"/>
        <end position="358"/>
    </location>
</feature>
<dbReference type="AlphaFoldDB" id="A0A2S1LFC5"/>
<sequence>MLEKIFKLRERHSSVKQEAIGGMVTFLTMAYIIFVNPNILSTTGMDKNALISITCLAAVIGSLLVGFWANVPFAMAPGMGLNAMFAFTLVLKDGATWQQALGVVFLSGVVFIIISILGLRHKIIDAIPESLRVAIGSGIGLFIAFIGFKQMGLIVANDATLVGLGHFTPALVIGLIAFFVTVMLEHYKVKGSILVGILLATILGFIFDPNTTFPTEFVSTPPSILPIFGKMEVLSVLKISFIAPIFSFLFVNLFDSIGTAMACSMEAGLVDKDGKMPHVKKVLEADAVATMLSGFLGTSSTVTYIESAAGIANGARTGLSSVFTALFFLLAMFFAPLISMVPAYATAPALILVGIYMAKHLVRIDFSELYLGVPVFLTLLLMPLTYSISSGIAYGFSSYVLLCIFTKNTDKIHPYMWGIGFFSMLEIVLSQM</sequence>
<evidence type="ECO:0000256" key="8">
    <source>
        <dbReference type="PIRNR" id="PIRNR005353"/>
    </source>
</evidence>
<dbReference type="PANTHER" id="PTHR43337">
    <property type="entry name" value="XANTHINE/URACIL PERMEASE C887.17-RELATED"/>
    <property type="match status" value="1"/>
</dbReference>
<comment type="similarity">
    <text evidence="2 8">Belongs to the nucleobase:cation symporter-2 (NCS2) (TC 2.A.40) family. Azg-like subfamily.</text>
</comment>
<keyword evidence="6 8" id="KW-1133">Transmembrane helix</keyword>
<evidence type="ECO:0000256" key="6">
    <source>
        <dbReference type="ARBA" id="ARBA00022989"/>
    </source>
</evidence>
<keyword evidence="5 8" id="KW-0812">Transmembrane</keyword>
<evidence type="ECO:0000256" key="3">
    <source>
        <dbReference type="ARBA" id="ARBA00022448"/>
    </source>
</evidence>
<organism evidence="10 11">
    <name type="scientific">Flavobacterium faecale</name>
    <dbReference type="NCBI Taxonomy" id="1355330"/>
    <lineage>
        <taxon>Bacteria</taxon>
        <taxon>Pseudomonadati</taxon>
        <taxon>Bacteroidota</taxon>
        <taxon>Flavobacteriia</taxon>
        <taxon>Flavobacteriales</taxon>
        <taxon>Flavobacteriaceae</taxon>
        <taxon>Flavobacterium</taxon>
    </lineage>
</organism>
<dbReference type="GO" id="GO:0005886">
    <property type="term" value="C:plasma membrane"/>
    <property type="evidence" value="ECO:0007669"/>
    <property type="project" value="UniProtKB-SubCell"/>
</dbReference>
<feature type="transmembrane region" description="Helical" evidence="9">
    <location>
        <begin position="97"/>
        <end position="119"/>
    </location>
</feature>
<evidence type="ECO:0000256" key="1">
    <source>
        <dbReference type="ARBA" id="ARBA00004651"/>
    </source>
</evidence>
<keyword evidence="7 8" id="KW-0472">Membrane</keyword>
<dbReference type="InterPro" id="IPR006043">
    <property type="entry name" value="NCS2"/>
</dbReference>
<feature type="transmembrane region" description="Helical" evidence="9">
    <location>
        <begin position="370"/>
        <end position="392"/>
    </location>
</feature>
<evidence type="ECO:0000313" key="10">
    <source>
        <dbReference type="EMBL" id="AWG22408.1"/>
    </source>
</evidence>
<dbReference type="Proteomes" id="UP000244527">
    <property type="component" value="Chromosome"/>
</dbReference>
<feature type="transmembrane region" description="Helical" evidence="9">
    <location>
        <begin position="160"/>
        <end position="184"/>
    </location>
</feature>
<name>A0A2S1LFC5_9FLAO</name>
<evidence type="ECO:0000313" key="11">
    <source>
        <dbReference type="Proteomes" id="UP000244527"/>
    </source>
</evidence>
<accession>A0A2S1LFC5</accession>
<dbReference type="Pfam" id="PF00860">
    <property type="entry name" value="Xan_ur_permease"/>
    <property type="match status" value="1"/>
</dbReference>
<feature type="transmembrane region" description="Helical" evidence="9">
    <location>
        <begin position="20"/>
        <end position="37"/>
    </location>
</feature>
<protein>
    <submittedName>
        <fullName evidence="10">Guanine permease</fullName>
    </submittedName>
</protein>
<dbReference type="InterPro" id="IPR026033">
    <property type="entry name" value="Azg-like_bact_archaea"/>
</dbReference>
<keyword evidence="4 8" id="KW-1003">Cell membrane</keyword>
<proteinExistence type="inferred from homology"/>
<keyword evidence="3 8" id="KW-0813">Transport</keyword>
<feature type="transmembrane region" description="Helical" evidence="9">
    <location>
        <begin position="227"/>
        <end position="251"/>
    </location>
</feature>
<dbReference type="PANTHER" id="PTHR43337:SF1">
    <property type="entry name" value="XANTHINE_URACIL PERMEASE C887.17-RELATED"/>
    <property type="match status" value="1"/>
</dbReference>
<evidence type="ECO:0000256" key="4">
    <source>
        <dbReference type="ARBA" id="ARBA00022475"/>
    </source>
</evidence>
<feature type="transmembrane region" description="Helical" evidence="9">
    <location>
        <begin position="49"/>
        <end position="68"/>
    </location>
</feature>
<feature type="transmembrane region" description="Helical" evidence="9">
    <location>
        <begin position="317"/>
        <end position="335"/>
    </location>
</feature>
<dbReference type="PIRSF" id="PIRSF005353">
    <property type="entry name" value="PbuG"/>
    <property type="match status" value="1"/>
</dbReference>
<evidence type="ECO:0000256" key="9">
    <source>
        <dbReference type="SAM" id="Phobius"/>
    </source>
</evidence>
<evidence type="ECO:0000256" key="5">
    <source>
        <dbReference type="ARBA" id="ARBA00022692"/>
    </source>
</evidence>